<dbReference type="Proteomes" id="UP000623958">
    <property type="component" value="Unassembled WGS sequence"/>
</dbReference>
<accession>A0A919F878</accession>
<dbReference type="RefSeq" id="WP_434029293.1">
    <property type="nucleotide sequence ID" value="NZ_BNBA01000013.1"/>
</dbReference>
<reference evidence="3" key="2">
    <citation type="submission" date="2020-09" db="EMBL/GenBank/DDBJ databases">
        <authorList>
            <person name="Sun Q."/>
            <person name="Ohkuma M."/>
        </authorList>
    </citation>
    <scope>NUCLEOTIDE SEQUENCE</scope>
    <source>
        <strain evidence="3">JCM 13306</strain>
    </source>
</reference>
<dbReference type="InterPro" id="IPR027417">
    <property type="entry name" value="P-loop_NTPase"/>
</dbReference>
<gene>
    <name evidence="3" type="ORF">GCM10009090_19980</name>
</gene>
<name>A0A919F878_9XANT</name>
<dbReference type="InterPro" id="IPR011990">
    <property type="entry name" value="TPR-like_helical_dom_sf"/>
</dbReference>
<dbReference type="Gene3D" id="3.40.50.300">
    <property type="entry name" value="P-loop containing nucleotide triphosphate hydrolases"/>
    <property type="match status" value="1"/>
</dbReference>
<organism evidence="3 4">
    <name type="scientific">Xanthomonas boreopolis</name>
    <dbReference type="NCBI Taxonomy" id="86183"/>
    <lineage>
        <taxon>Bacteria</taxon>
        <taxon>Pseudomonadati</taxon>
        <taxon>Pseudomonadota</taxon>
        <taxon>Gammaproteobacteria</taxon>
        <taxon>Lysobacterales</taxon>
        <taxon>Lysobacteraceae</taxon>
        <taxon>Xanthomonas</taxon>
    </lineage>
</organism>
<dbReference type="EMBL" id="BNBA01000013">
    <property type="protein sequence ID" value="GHH53924.1"/>
    <property type="molecule type" value="Genomic_DNA"/>
</dbReference>
<protein>
    <submittedName>
        <fullName evidence="3">Sulfotransferase</fullName>
    </submittedName>
</protein>
<sequence length="616" mass="68646">MTSPSSHDAASPTIPALLAALESGRAGELERGALRHLERFPDDVLARSLLAASLQMQGRVAEAADVHAELARRQPGEAAHWNNLGNALRELRRIDEARAAYRRACALEPRDPLTHHNLGLLAMDEGDYAAAREHLLDAHELDPSAPLTRLHAAMACHECGDFQREQRLLASWRQWPPLDADGTQDLAWLLAQDGRTDEADALLRDCIARSPDPTRAWARRVMVMERANRLDDARAAAARLPAAQAVADAGVRQDVLNARAVLAMREGEWAQASQALETLLAEPGDKRKRSNLYFALARCYDRLGQPDEAMRACAEAHAAQLAGIAPLVPEAMKRSDAPLPVARQRWSPQRHAAARPVAGPAMADSPVFVVGFPRSGTTLLEQMLDAHPALCSMDERPFLQELAERLEREGLAWPDGLGELDDAACEALRGEYWRRVREVASPMPGQRLVDKNPLNLLRLPLIHRLFPQARVILALRHPCDVLLSCYMQAFRSPAFAMLCSDLDRLARGYADAMDHWLHHARLLAPIAMESRYEDLVDDVAGQVGKLGTFLELEQPERLLEFQRHARGKGFISTPSYAQVVEGINRRGLDRWHPYRRHFEPVLPVLRPYLERWGYGG</sequence>
<keyword evidence="1" id="KW-0808">Transferase</keyword>
<evidence type="ECO:0000256" key="1">
    <source>
        <dbReference type="ARBA" id="ARBA00022679"/>
    </source>
</evidence>
<proteinExistence type="predicted"/>
<dbReference type="InterPro" id="IPR026634">
    <property type="entry name" value="TPST-like"/>
</dbReference>
<dbReference type="Pfam" id="PF13469">
    <property type="entry name" value="Sulfotransfer_3"/>
    <property type="match status" value="1"/>
</dbReference>
<evidence type="ECO:0000313" key="3">
    <source>
        <dbReference type="EMBL" id="GHH53924.1"/>
    </source>
</evidence>
<dbReference type="SUPFAM" id="SSF48452">
    <property type="entry name" value="TPR-like"/>
    <property type="match status" value="2"/>
</dbReference>
<dbReference type="SUPFAM" id="SSF52540">
    <property type="entry name" value="P-loop containing nucleoside triphosphate hydrolases"/>
    <property type="match status" value="1"/>
</dbReference>
<feature type="repeat" description="TPR" evidence="2">
    <location>
        <begin position="112"/>
        <end position="145"/>
    </location>
</feature>
<keyword evidence="2" id="KW-0802">TPR repeat</keyword>
<evidence type="ECO:0000256" key="2">
    <source>
        <dbReference type="PROSITE-ProRule" id="PRU00339"/>
    </source>
</evidence>
<dbReference type="Pfam" id="PF13414">
    <property type="entry name" value="TPR_11"/>
    <property type="match status" value="1"/>
</dbReference>
<dbReference type="AlphaFoldDB" id="A0A919F878"/>
<dbReference type="InterPro" id="IPR019734">
    <property type="entry name" value="TPR_rpt"/>
</dbReference>
<dbReference type="PROSITE" id="PS50005">
    <property type="entry name" value="TPR"/>
    <property type="match status" value="2"/>
</dbReference>
<feature type="repeat" description="TPR" evidence="2">
    <location>
        <begin position="78"/>
        <end position="111"/>
    </location>
</feature>
<dbReference type="PANTHER" id="PTHR12788:SF10">
    <property type="entry name" value="PROTEIN-TYROSINE SULFOTRANSFERASE"/>
    <property type="match status" value="1"/>
</dbReference>
<dbReference type="Pfam" id="PF13181">
    <property type="entry name" value="TPR_8"/>
    <property type="match status" value="1"/>
</dbReference>
<dbReference type="SMART" id="SM00028">
    <property type="entry name" value="TPR"/>
    <property type="match status" value="5"/>
</dbReference>
<keyword evidence="4" id="KW-1185">Reference proteome</keyword>
<comment type="caution">
    <text evidence="3">The sequence shown here is derived from an EMBL/GenBank/DDBJ whole genome shotgun (WGS) entry which is preliminary data.</text>
</comment>
<evidence type="ECO:0000313" key="4">
    <source>
        <dbReference type="Proteomes" id="UP000623958"/>
    </source>
</evidence>
<dbReference type="Gene3D" id="1.25.40.10">
    <property type="entry name" value="Tetratricopeptide repeat domain"/>
    <property type="match status" value="3"/>
</dbReference>
<dbReference type="GO" id="GO:0008476">
    <property type="term" value="F:protein-tyrosine sulfotransferase activity"/>
    <property type="evidence" value="ECO:0007669"/>
    <property type="project" value="InterPro"/>
</dbReference>
<reference evidence="3" key="1">
    <citation type="journal article" date="2014" name="Int. J. Syst. Evol. Microbiol.">
        <title>Complete genome sequence of Corynebacterium casei LMG S-19264T (=DSM 44701T), isolated from a smear-ripened cheese.</title>
        <authorList>
            <consortium name="US DOE Joint Genome Institute (JGI-PGF)"/>
            <person name="Walter F."/>
            <person name="Albersmeier A."/>
            <person name="Kalinowski J."/>
            <person name="Ruckert C."/>
        </authorList>
    </citation>
    <scope>NUCLEOTIDE SEQUENCE</scope>
    <source>
        <strain evidence="3">JCM 13306</strain>
    </source>
</reference>
<dbReference type="PANTHER" id="PTHR12788">
    <property type="entry name" value="PROTEIN-TYROSINE SULFOTRANSFERASE 2"/>
    <property type="match status" value="1"/>
</dbReference>